<dbReference type="GO" id="GO:0006261">
    <property type="term" value="P:DNA-templated DNA replication"/>
    <property type="evidence" value="ECO:0007669"/>
    <property type="project" value="UniProtKB-UniRule"/>
</dbReference>
<accession>A0A1S8CWI8</accession>
<comment type="catalytic activity">
    <reaction evidence="15 16">
        <text>DNA(n) + a 2'-deoxyribonucleoside 5'-triphosphate = DNA(n+1) + diphosphate</text>
        <dbReference type="Rhea" id="RHEA:22508"/>
        <dbReference type="Rhea" id="RHEA-COMP:17339"/>
        <dbReference type="Rhea" id="RHEA-COMP:17340"/>
        <dbReference type="ChEBI" id="CHEBI:33019"/>
        <dbReference type="ChEBI" id="CHEBI:61560"/>
        <dbReference type="ChEBI" id="CHEBI:173112"/>
        <dbReference type="EC" id="2.7.7.7"/>
    </reaction>
</comment>
<dbReference type="GO" id="GO:0005829">
    <property type="term" value="C:cytosol"/>
    <property type="evidence" value="ECO:0007669"/>
    <property type="project" value="TreeGrafter"/>
</dbReference>
<dbReference type="Gene3D" id="1.10.150.20">
    <property type="entry name" value="5' to 3' exonuclease, C-terminal subdomain"/>
    <property type="match status" value="1"/>
</dbReference>
<comment type="cofactor">
    <cofactor evidence="16">
        <name>Mg(2+)</name>
        <dbReference type="ChEBI" id="CHEBI:18420"/>
    </cofactor>
    <text evidence="16">Binds 2 magnesium ions per subunit.</text>
</comment>
<dbReference type="GO" id="GO:0003887">
    <property type="term" value="F:DNA-directed DNA polymerase activity"/>
    <property type="evidence" value="ECO:0007669"/>
    <property type="project" value="UniProtKB-UniRule"/>
</dbReference>
<dbReference type="Gene3D" id="3.30.1490.100">
    <property type="entry name" value="DNA polymerase, Y-family, little finger domain"/>
    <property type="match status" value="1"/>
</dbReference>
<dbReference type="PANTHER" id="PTHR11076">
    <property type="entry name" value="DNA REPAIR POLYMERASE UMUC / TRANSFERASE FAMILY MEMBER"/>
    <property type="match status" value="1"/>
</dbReference>
<evidence type="ECO:0000256" key="6">
    <source>
        <dbReference type="ARBA" id="ARBA00022679"/>
    </source>
</evidence>
<evidence type="ECO:0000256" key="15">
    <source>
        <dbReference type="ARBA" id="ARBA00049244"/>
    </source>
</evidence>
<evidence type="ECO:0000256" key="1">
    <source>
        <dbReference type="ARBA" id="ARBA00004496"/>
    </source>
</evidence>
<dbReference type="Pfam" id="PF00817">
    <property type="entry name" value="IMS"/>
    <property type="match status" value="1"/>
</dbReference>
<keyword evidence="10 16" id="KW-0227">DNA damage</keyword>
<evidence type="ECO:0000256" key="4">
    <source>
        <dbReference type="ARBA" id="ARBA00022457"/>
    </source>
</evidence>
<dbReference type="FunFam" id="1.10.150.20:FF:000019">
    <property type="entry name" value="DNA polymerase IV"/>
    <property type="match status" value="1"/>
</dbReference>
<name>A0A1S8CWI8_9GAMM</name>
<dbReference type="PANTHER" id="PTHR11076:SF33">
    <property type="entry name" value="DNA POLYMERASE KAPPA"/>
    <property type="match status" value="1"/>
</dbReference>
<evidence type="ECO:0000313" key="18">
    <source>
        <dbReference type="EMBL" id="ONG41707.1"/>
    </source>
</evidence>
<dbReference type="OrthoDB" id="9808813at2"/>
<comment type="caution">
    <text evidence="18">The sequence shown here is derived from an EMBL/GenBank/DDBJ whole genome shotgun (WGS) entry which is preliminary data.</text>
</comment>
<dbReference type="HAMAP" id="MF_01113">
    <property type="entry name" value="DNApol_IV"/>
    <property type="match status" value="1"/>
</dbReference>
<comment type="subcellular location">
    <subcellularLocation>
        <location evidence="1 16">Cytoplasm</location>
    </subcellularLocation>
</comment>
<dbReference type="FunFam" id="3.30.1490.100:FF:000004">
    <property type="entry name" value="DNA polymerase IV"/>
    <property type="match status" value="1"/>
</dbReference>
<feature type="domain" description="UmuC" evidence="17">
    <location>
        <begin position="1"/>
        <end position="176"/>
    </location>
</feature>
<keyword evidence="6 16" id="KW-0808">Transferase</keyword>
<keyword evidence="11 16" id="KW-0460">Magnesium</keyword>
<dbReference type="PROSITE" id="PS50173">
    <property type="entry name" value="UMUC"/>
    <property type="match status" value="1"/>
</dbReference>
<comment type="function">
    <text evidence="16">Poorly processive, error-prone DNA polymerase involved in untargeted mutagenesis. Copies undamaged DNA at stalled replication forks, which arise in vivo from mismatched or misaligned primer ends. These misaligned primers can be extended by PolIV. Exhibits no 3'-5' exonuclease (proofreading) activity. May be involved in translesional synthesis, in conjunction with the beta clamp from PolIII.</text>
</comment>
<dbReference type="InterPro" id="IPR053848">
    <property type="entry name" value="IMS_HHH_1"/>
</dbReference>
<evidence type="ECO:0000256" key="16">
    <source>
        <dbReference type="HAMAP-Rule" id="MF_01113"/>
    </source>
</evidence>
<evidence type="ECO:0000256" key="7">
    <source>
        <dbReference type="ARBA" id="ARBA00022695"/>
    </source>
</evidence>
<dbReference type="SUPFAM" id="SSF56672">
    <property type="entry name" value="DNA/RNA polymerases"/>
    <property type="match status" value="1"/>
</dbReference>
<evidence type="ECO:0000259" key="17">
    <source>
        <dbReference type="PROSITE" id="PS50173"/>
    </source>
</evidence>
<dbReference type="EMBL" id="MLCN01000008">
    <property type="protein sequence ID" value="ONG41707.1"/>
    <property type="molecule type" value="Genomic_DNA"/>
</dbReference>
<dbReference type="GO" id="GO:0000287">
    <property type="term" value="F:magnesium ion binding"/>
    <property type="evidence" value="ECO:0007669"/>
    <property type="project" value="UniProtKB-UniRule"/>
</dbReference>
<gene>
    <name evidence="16" type="primary">dinB</name>
    <name evidence="18" type="ORF">BKE30_03980</name>
</gene>
<dbReference type="GO" id="GO:0042276">
    <property type="term" value="P:error-prone translesion synthesis"/>
    <property type="evidence" value="ECO:0007669"/>
    <property type="project" value="TreeGrafter"/>
</dbReference>
<evidence type="ECO:0000256" key="10">
    <source>
        <dbReference type="ARBA" id="ARBA00022763"/>
    </source>
</evidence>
<evidence type="ECO:0000256" key="14">
    <source>
        <dbReference type="ARBA" id="ARBA00023204"/>
    </source>
</evidence>
<dbReference type="Gene3D" id="3.30.70.270">
    <property type="match status" value="2"/>
</dbReference>
<dbReference type="InterPro" id="IPR036775">
    <property type="entry name" value="DNA_pol_Y-fam_lit_finger_sf"/>
</dbReference>
<dbReference type="FunFam" id="3.40.1170.60:FF:000001">
    <property type="entry name" value="DNA polymerase IV"/>
    <property type="match status" value="1"/>
</dbReference>
<dbReference type="NCBIfam" id="NF002677">
    <property type="entry name" value="PRK02406.1"/>
    <property type="match status" value="1"/>
</dbReference>
<dbReference type="InterPro" id="IPR017961">
    <property type="entry name" value="DNA_pol_Y-fam_little_finger"/>
</dbReference>
<dbReference type="Pfam" id="PF21999">
    <property type="entry name" value="IMS_HHH_1"/>
    <property type="match status" value="1"/>
</dbReference>
<evidence type="ECO:0000256" key="12">
    <source>
        <dbReference type="ARBA" id="ARBA00022932"/>
    </source>
</evidence>
<dbReference type="GO" id="GO:0009432">
    <property type="term" value="P:SOS response"/>
    <property type="evidence" value="ECO:0007669"/>
    <property type="project" value="TreeGrafter"/>
</dbReference>
<dbReference type="Proteomes" id="UP000192132">
    <property type="component" value="Unassembled WGS sequence"/>
</dbReference>
<comment type="similarity">
    <text evidence="2 16">Belongs to the DNA polymerase type-Y family.</text>
</comment>
<organism evidence="18 19">
    <name type="scientific">Alkanindiges hydrocarboniclasticus</name>
    <dbReference type="NCBI Taxonomy" id="1907941"/>
    <lineage>
        <taxon>Bacteria</taxon>
        <taxon>Pseudomonadati</taxon>
        <taxon>Pseudomonadota</taxon>
        <taxon>Gammaproteobacteria</taxon>
        <taxon>Moraxellales</taxon>
        <taxon>Moraxellaceae</taxon>
        <taxon>Alkanindiges</taxon>
    </lineage>
</organism>
<evidence type="ECO:0000256" key="11">
    <source>
        <dbReference type="ARBA" id="ARBA00022842"/>
    </source>
</evidence>
<keyword evidence="5 16" id="KW-0963">Cytoplasm</keyword>
<feature type="binding site" evidence="16">
    <location>
        <position position="94"/>
    </location>
    <ligand>
        <name>Mg(2+)</name>
        <dbReference type="ChEBI" id="CHEBI:18420"/>
    </ligand>
</feature>
<comment type="subunit">
    <text evidence="3 16">Monomer.</text>
</comment>
<evidence type="ECO:0000256" key="5">
    <source>
        <dbReference type="ARBA" id="ARBA00022490"/>
    </source>
</evidence>
<keyword evidence="19" id="KW-1185">Reference proteome</keyword>
<evidence type="ECO:0000313" key="19">
    <source>
        <dbReference type="Proteomes" id="UP000192132"/>
    </source>
</evidence>
<dbReference type="Pfam" id="PF11799">
    <property type="entry name" value="IMS_C"/>
    <property type="match status" value="1"/>
</dbReference>
<dbReference type="InterPro" id="IPR050116">
    <property type="entry name" value="DNA_polymerase-Y"/>
</dbReference>
<dbReference type="GO" id="GO:0003684">
    <property type="term" value="F:damaged DNA binding"/>
    <property type="evidence" value="ECO:0007669"/>
    <property type="project" value="InterPro"/>
</dbReference>
<protein>
    <recommendedName>
        <fullName evidence="16">DNA polymerase IV</fullName>
        <shortName evidence="16">Pol IV</shortName>
        <ecNumber evidence="16">2.7.7.7</ecNumber>
    </recommendedName>
</protein>
<evidence type="ECO:0000256" key="3">
    <source>
        <dbReference type="ARBA" id="ARBA00011245"/>
    </source>
</evidence>
<feature type="active site" evidence="16">
    <location>
        <position position="95"/>
    </location>
</feature>
<dbReference type="InterPro" id="IPR022880">
    <property type="entry name" value="DNApol_IV"/>
</dbReference>
<keyword evidence="9 16" id="KW-0479">Metal-binding</keyword>
<keyword evidence="12 16" id="KW-0239">DNA-directed DNA polymerase</keyword>
<feature type="site" description="Substrate discrimination" evidence="16">
    <location>
        <position position="5"/>
    </location>
</feature>
<evidence type="ECO:0000256" key="2">
    <source>
        <dbReference type="ARBA" id="ARBA00010945"/>
    </source>
</evidence>
<evidence type="ECO:0000256" key="8">
    <source>
        <dbReference type="ARBA" id="ARBA00022705"/>
    </source>
</evidence>
<dbReference type="Gene3D" id="3.40.1170.60">
    <property type="match status" value="1"/>
</dbReference>
<evidence type="ECO:0000256" key="13">
    <source>
        <dbReference type="ARBA" id="ARBA00023125"/>
    </source>
</evidence>
<evidence type="ECO:0000256" key="9">
    <source>
        <dbReference type="ARBA" id="ARBA00022723"/>
    </source>
</evidence>
<comment type="caution">
    <text evidence="16">Lacks conserved residue(s) required for the propagation of feature annotation.</text>
</comment>
<dbReference type="SUPFAM" id="SSF100879">
    <property type="entry name" value="Lesion bypass DNA polymerase (Y-family), little finger domain"/>
    <property type="match status" value="1"/>
</dbReference>
<dbReference type="GO" id="GO:0006281">
    <property type="term" value="P:DNA repair"/>
    <property type="evidence" value="ECO:0007669"/>
    <property type="project" value="UniProtKB-UniRule"/>
</dbReference>
<keyword evidence="8 16" id="KW-0235">DNA replication</keyword>
<keyword evidence="14 16" id="KW-0234">DNA repair</keyword>
<dbReference type="EC" id="2.7.7.7" evidence="16"/>
<keyword evidence="4 16" id="KW-0515">Mutator protein</keyword>
<dbReference type="CDD" id="cd03586">
    <property type="entry name" value="PolY_Pol_IV_kappa"/>
    <property type="match status" value="1"/>
</dbReference>
<keyword evidence="13 16" id="KW-0238">DNA-binding</keyword>
<dbReference type="InterPro" id="IPR001126">
    <property type="entry name" value="UmuC"/>
</dbReference>
<dbReference type="InterPro" id="IPR043128">
    <property type="entry name" value="Rev_trsase/Diguanyl_cyclase"/>
</dbReference>
<sequence>MDAFYASVEIRDQPELRGKPVAVAWDGPRSVICAASYEARQFGLRSAMSVARAKQLCPQAIYIAPSFDKYRAVSQQIHEIFQQYTDLIEPLSLDEAYLDVTSNFKNLPTATDVAQAIRADIFAHTHLTASAGVAPNKFLAKIASDWNKPNGLCVIKPNQVAQFLPNLPVGKIPGVGQVTLQKMQSLNIQTVGELARHSQAELAHHFGRYGYRLYDLARGIDERLVNASRERQQISKETTFSDDKFLPELAEHWQNLAYRVWEQMQKKQVMARTVSIKLKTSQFKTITRSVTYSSHIPHYDEFQAAVLHIIERLTPELSQQLMFRLAGVGVAELALQQEQAQLRLLE</sequence>
<keyword evidence="7 16" id="KW-0548">Nucleotidyltransferase</keyword>
<dbReference type="STRING" id="1907941.BKE30_03980"/>
<reference evidence="18 19" key="1">
    <citation type="submission" date="2016-10" db="EMBL/GenBank/DDBJ databases">
        <title>Draft Genome sequence of Alkanindiges sp. strain H1.</title>
        <authorList>
            <person name="Subhash Y."/>
            <person name="Lee S."/>
        </authorList>
    </citation>
    <scope>NUCLEOTIDE SEQUENCE [LARGE SCALE GENOMIC DNA]</scope>
    <source>
        <strain evidence="18 19">H1</strain>
    </source>
</reference>
<dbReference type="AlphaFoldDB" id="A0A1S8CWI8"/>
<dbReference type="InterPro" id="IPR043502">
    <property type="entry name" value="DNA/RNA_pol_sf"/>
</dbReference>
<proteinExistence type="inferred from homology"/>